<name>A0ABU2BVV5_9ACTN</name>
<dbReference type="InterPro" id="IPR029069">
    <property type="entry name" value="HotDog_dom_sf"/>
</dbReference>
<dbReference type="Pfam" id="PF03061">
    <property type="entry name" value="4HBT"/>
    <property type="match status" value="1"/>
</dbReference>
<protein>
    <submittedName>
        <fullName evidence="2">Acyl-coenzyme A thioesterase PaaI-like protein</fullName>
    </submittedName>
</protein>
<accession>A0ABU2BVV5</accession>
<sequence length="218" mass="23408">MTPDAASETEHAEQDAAHGALARAVARLVEASVLTEVPLDEVRSVTAEVDRLSERLETQATEGSLGSVVSDAGVRNHGNAVRGLRNPLAVVPDEQRWVEDDRLHFRFRLGAAYEGPPHHVHGGVLALVLDQALGEAAAVFGGPGMTGRLTLHFRRATPLGDASTEAWVESSSGGKTVAKGRLYDAEGHLCVEAEGLFIFPKWAADHPQWARLSSERVR</sequence>
<evidence type="ECO:0000259" key="1">
    <source>
        <dbReference type="Pfam" id="PF03061"/>
    </source>
</evidence>
<gene>
    <name evidence="2" type="ORF">J2S63_001697</name>
</gene>
<dbReference type="InterPro" id="IPR006683">
    <property type="entry name" value="Thioestr_dom"/>
</dbReference>
<dbReference type="RefSeq" id="WP_310301246.1">
    <property type="nucleotide sequence ID" value="NZ_BAAAPS010000008.1"/>
</dbReference>
<dbReference type="CDD" id="cd03443">
    <property type="entry name" value="PaaI_thioesterase"/>
    <property type="match status" value="1"/>
</dbReference>
<dbReference type="InterPro" id="IPR052061">
    <property type="entry name" value="PTE-AB_protein"/>
</dbReference>
<organism evidence="2 3">
    <name type="scientific">Nocardioides marmoribigeumensis</name>
    <dbReference type="NCBI Taxonomy" id="433649"/>
    <lineage>
        <taxon>Bacteria</taxon>
        <taxon>Bacillati</taxon>
        <taxon>Actinomycetota</taxon>
        <taxon>Actinomycetes</taxon>
        <taxon>Propionibacteriales</taxon>
        <taxon>Nocardioidaceae</taxon>
        <taxon>Nocardioides</taxon>
    </lineage>
</organism>
<dbReference type="EMBL" id="JAVDYG010000001">
    <property type="protein sequence ID" value="MDR7362144.1"/>
    <property type="molecule type" value="Genomic_DNA"/>
</dbReference>
<reference evidence="2 3" key="1">
    <citation type="submission" date="2023-07" db="EMBL/GenBank/DDBJ databases">
        <title>Sequencing the genomes of 1000 actinobacteria strains.</title>
        <authorList>
            <person name="Klenk H.-P."/>
        </authorList>
    </citation>
    <scope>NUCLEOTIDE SEQUENCE [LARGE SCALE GENOMIC DNA]</scope>
    <source>
        <strain evidence="2 3">DSM 19426</strain>
    </source>
</reference>
<dbReference type="PANTHER" id="PTHR47260:SF1">
    <property type="entry name" value="UPF0644 PROTEIN PB2B4.06"/>
    <property type="match status" value="1"/>
</dbReference>
<evidence type="ECO:0000313" key="2">
    <source>
        <dbReference type="EMBL" id="MDR7362144.1"/>
    </source>
</evidence>
<keyword evidence="3" id="KW-1185">Reference proteome</keyword>
<dbReference type="SUPFAM" id="SSF54637">
    <property type="entry name" value="Thioesterase/thiol ester dehydrase-isomerase"/>
    <property type="match status" value="1"/>
</dbReference>
<dbReference type="Gene3D" id="3.10.129.10">
    <property type="entry name" value="Hotdog Thioesterase"/>
    <property type="match status" value="1"/>
</dbReference>
<proteinExistence type="predicted"/>
<dbReference type="PANTHER" id="PTHR47260">
    <property type="entry name" value="UPF0644 PROTEIN PB2B4.06"/>
    <property type="match status" value="1"/>
</dbReference>
<comment type="caution">
    <text evidence="2">The sequence shown here is derived from an EMBL/GenBank/DDBJ whole genome shotgun (WGS) entry which is preliminary data.</text>
</comment>
<dbReference type="Proteomes" id="UP001183648">
    <property type="component" value="Unassembled WGS sequence"/>
</dbReference>
<feature type="domain" description="Thioesterase" evidence="1">
    <location>
        <begin position="119"/>
        <end position="190"/>
    </location>
</feature>
<evidence type="ECO:0000313" key="3">
    <source>
        <dbReference type="Proteomes" id="UP001183648"/>
    </source>
</evidence>